<feature type="compositionally biased region" description="Polar residues" evidence="1">
    <location>
        <begin position="20"/>
        <end position="33"/>
    </location>
</feature>
<feature type="region of interest" description="Disordered" evidence="1">
    <location>
        <begin position="85"/>
        <end position="107"/>
    </location>
</feature>
<organism evidence="2 3">
    <name type="scientific">Coffea arabica</name>
    <name type="common">Arabian coffee</name>
    <dbReference type="NCBI Taxonomy" id="13443"/>
    <lineage>
        <taxon>Eukaryota</taxon>
        <taxon>Viridiplantae</taxon>
        <taxon>Streptophyta</taxon>
        <taxon>Embryophyta</taxon>
        <taxon>Tracheophyta</taxon>
        <taxon>Spermatophyta</taxon>
        <taxon>Magnoliopsida</taxon>
        <taxon>eudicotyledons</taxon>
        <taxon>Gunneridae</taxon>
        <taxon>Pentapetalae</taxon>
        <taxon>asterids</taxon>
        <taxon>lamiids</taxon>
        <taxon>Gentianales</taxon>
        <taxon>Rubiaceae</taxon>
        <taxon>Ixoroideae</taxon>
        <taxon>Gardenieae complex</taxon>
        <taxon>Bertiereae - Coffeeae clade</taxon>
        <taxon>Coffeeae</taxon>
        <taxon>Coffea</taxon>
    </lineage>
</organism>
<dbReference type="PANTHER" id="PTHR33670:SF15">
    <property type="entry name" value="OS02G0797600 PROTEIN"/>
    <property type="match status" value="1"/>
</dbReference>
<reference evidence="3" key="1">
    <citation type="submission" date="2025-08" db="UniProtKB">
        <authorList>
            <consortium name="RefSeq"/>
        </authorList>
    </citation>
    <scope>IDENTIFICATION</scope>
    <source>
        <tissue evidence="3">Leaves</tissue>
    </source>
</reference>
<evidence type="ECO:0000313" key="3">
    <source>
        <dbReference type="RefSeq" id="XP_071911836.1"/>
    </source>
</evidence>
<keyword evidence="2" id="KW-1185">Reference proteome</keyword>
<dbReference type="PANTHER" id="PTHR33670">
    <property type="entry name" value="SPLICING FACTOR, PROLINE- AND GLUTAMINE-RICH-LIKE"/>
    <property type="match status" value="1"/>
</dbReference>
<evidence type="ECO:0000256" key="1">
    <source>
        <dbReference type="SAM" id="MobiDB-lite"/>
    </source>
</evidence>
<protein>
    <submittedName>
        <fullName evidence="3">Uncharacterized protein</fullName>
    </submittedName>
</protein>
<dbReference type="Proteomes" id="UP001652660">
    <property type="component" value="Chromosome 6e"/>
</dbReference>
<dbReference type="RefSeq" id="XP_071911836.1">
    <property type="nucleotide sequence ID" value="XM_072055735.1"/>
</dbReference>
<name>A0ABM4UX15_COFAR</name>
<evidence type="ECO:0000313" key="2">
    <source>
        <dbReference type="Proteomes" id="UP001652660"/>
    </source>
</evidence>
<dbReference type="GeneID" id="140003833"/>
<feature type="region of interest" description="Disordered" evidence="1">
    <location>
        <begin position="16"/>
        <end position="66"/>
    </location>
</feature>
<gene>
    <name evidence="3" type="primary">LOC140003833</name>
</gene>
<sequence length="199" mass="21878">MCATAVLRSHDCLRKPYYTRRNTTSHNNPNPSGSRRRKRSPTGFETNVHDGSRIVNPDLRKAPTSTSVAAKNNLVMGQVKILKRGEPLPVNDDDKNNNNRTGSKKAISTPIPATASKKLGLVGRRDEDDLILCSTGRLGPEPEMVQKQIRASDFYAGSGPIVASPPPSSLPFPAFFSKKEKKFDEATSDLLRLLRLDLP</sequence>
<accession>A0ABM4UX15</accession>
<proteinExistence type="predicted"/>